<dbReference type="PROSITE" id="PS50102">
    <property type="entry name" value="RRM"/>
    <property type="match status" value="1"/>
</dbReference>
<dbReference type="PANTHER" id="PTHR48027">
    <property type="entry name" value="HETEROGENEOUS NUCLEAR RIBONUCLEOPROTEIN 87F-RELATED"/>
    <property type="match status" value="1"/>
</dbReference>
<dbReference type="EMBL" id="JANAVB010028820">
    <property type="protein sequence ID" value="KAJ6815472.1"/>
    <property type="molecule type" value="Genomic_DNA"/>
</dbReference>
<dbReference type="CDD" id="cd21608">
    <property type="entry name" value="RRM2_NsCP33_like"/>
    <property type="match status" value="1"/>
</dbReference>
<proteinExistence type="predicted"/>
<evidence type="ECO:0000256" key="2">
    <source>
        <dbReference type="PROSITE-ProRule" id="PRU00176"/>
    </source>
</evidence>
<dbReference type="AlphaFoldDB" id="A0AAX6FGS2"/>
<accession>A0AAX6FGS2</accession>
<organism evidence="5 6">
    <name type="scientific">Iris pallida</name>
    <name type="common">Sweet iris</name>
    <dbReference type="NCBI Taxonomy" id="29817"/>
    <lineage>
        <taxon>Eukaryota</taxon>
        <taxon>Viridiplantae</taxon>
        <taxon>Streptophyta</taxon>
        <taxon>Embryophyta</taxon>
        <taxon>Tracheophyta</taxon>
        <taxon>Spermatophyta</taxon>
        <taxon>Magnoliopsida</taxon>
        <taxon>Liliopsida</taxon>
        <taxon>Asparagales</taxon>
        <taxon>Iridaceae</taxon>
        <taxon>Iridoideae</taxon>
        <taxon>Irideae</taxon>
        <taxon>Iris</taxon>
    </lineage>
</organism>
<evidence type="ECO:0000256" key="1">
    <source>
        <dbReference type="ARBA" id="ARBA00022884"/>
    </source>
</evidence>
<dbReference type="FunFam" id="3.30.70.330:FF:000631">
    <property type="entry name" value="Glycine-rich RNA-binding protein 3, mitochondrial"/>
    <property type="match status" value="1"/>
</dbReference>
<dbReference type="PRINTS" id="PR01228">
    <property type="entry name" value="EGGSHELL"/>
</dbReference>
<keyword evidence="1 2" id="KW-0694">RNA-binding</keyword>
<protein>
    <submittedName>
        <fullName evidence="5">Metallophosphoesterase</fullName>
    </submittedName>
</protein>
<dbReference type="Gene3D" id="3.30.70.330">
    <property type="match status" value="1"/>
</dbReference>
<sequence>MAFSSKFGSLLKKATTSSSSLYKLIRCMSSSKVFIGGLSYGTDELLLREAFTKYGEVVEARVIMDRETGRSKGFGFVTFTSEEHASSAITAMDGKDLHGRMVRVNYATDRNRGYGGGYGGGGGGDGGAGGYGGGSRNYGDSYNSGGGGYGGSSGGYSGGSGNYGDSYNSGGGGYGGNSGGYSGGSDGNYSVAGGSGDGYAHGGAGGNFASSGSFRSNAADQSGGYGGVSN</sequence>
<dbReference type="GO" id="GO:0003723">
    <property type="term" value="F:RNA binding"/>
    <property type="evidence" value="ECO:0007669"/>
    <property type="project" value="UniProtKB-UniRule"/>
</dbReference>
<feature type="compositionally biased region" description="Low complexity" evidence="3">
    <location>
        <begin position="210"/>
        <end position="219"/>
    </location>
</feature>
<feature type="region of interest" description="Disordered" evidence="3">
    <location>
        <begin position="210"/>
        <end position="230"/>
    </location>
</feature>
<dbReference type="Proteomes" id="UP001140949">
    <property type="component" value="Unassembled WGS sequence"/>
</dbReference>
<dbReference type="SUPFAM" id="SSF54928">
    <property type="entry name" value="RNA-binding domain, RBD"/>
    <property type="match status" value="1"/>
</dbReference>
<evidence type="ECO:0000313" key="5">
    <source>
        <dbReference type="EMBL" id="KAJ6815472.1"/>
    </source>
</evidence>
<dbReference type="SMART" id="SM00360">
    <property type="entry name" value="RRM"/>
    <property type="match status" value="1"/>
</dbReference>
<reference evidence="5" key="1">
    <citation type="journal article" date="2023" name="GigaByte">
        <title>Genome assembly of the bearded iris, Iris pallida Lam.</title>
        <authorList>
            <person name="Bruccoleri R.E."/>
            <person name="Oakeley E.J."/>
            <person name="Faust A.M.E."/>
            <person name="Altorfer M."/>
            <person name="Dessus-Babus S."/>
            <person name="Burckhardt D."/>
            <person name="Oertli M."/>
            <person name="Naumann U."/>
            <person name="Petersen F."/>
            <person name="Wong J."/>
        </authorList>
    </citation>
    <scope>NUCLEOTIDE SEQUENCE</scope>
    <source>
        <strain evidence="5">GSM-AAB239-AS_SAM_17_03QT</strain>
    </source>
</reference>
<gene>
    <name evidence="5" type="ORF">M6B38_133220</name>
</gene>
<evidence type="ECO:0000256" key="3">
    <source>
        <dbReference type="SAM" id="MobiDB-lite"/>
    </source>
</evidence>
<dbReference type="InterPro" id="IPR048289">
    <property type="entry name" value="RRM2_NsCP33-like"/>
</dbReference>
<dbReference type="InterPro" id="IPR000504">
    <property type="entry name" value="RRM_dom"/>
</dbReference>
<evidence type="ECO:0000259" key="4">
    <source>
        <dbReference type="PROSITE" id="PS50102"/>
    </source>
</evidence>
<keyword evidence="6" id="KW-1185">Reference proteome</keyword>
<dbReference type="InterPro" id="IPR012677">
    <property type="entry name" value="Nucleotide-bd_a/b_plait_sf"/>
</dbReference>
<evidence type="ECO:0000313" key="6">
    <source>
        <dbReference type="Proteomes" id="UP001140949"/>
    </source>
</evidence>
<dbReference type="InterPro" id="IPR035979">
    <property type="entry name" value="RBD_domain_sf"/>
</dbReference>
<comment type="caution">
    <text evidence="5">The sequence shown here is derived from an EMBL/GenBank/DDBJ whole genome shotgun (WGS) entry which is preliminary data.</text>
</comment>
<name>A0AAX6FGS2_IRIPA</name>
<dbReference type="Pfam" id="PF00076">
    <property type="entry name" value="RRM_1"/>
    <property type="match status" value="1"/>
</dbReference>
<reference evidence="5" key="2">
    <citation type="submission" date="2023-04" db="EMBL/GenBank/DDBJ databases">
        <authorList>
            <person name="Bruccoleri R.E."/>
            <person name="Oakeley E.J."/>
            <person name="Faust A.-M."/>
            <person name="Dessus-Babus S."/>
            <person name="Altorfer M."/>
            <person name="Burckhardt D."/>
            <person name="Oertli M."/>
            <person name="Naumann U."/>
            <person name="Petersen F."/>
            <person name="Wong J."/>
        </authorList>
    </citation>
    <scope>NUCLEOTIDE SEQUENCE</scope>
    <source>
        <strain evidence="5">GSM-AAB239-AS_SAM_17_03QT</strain>
        <tissue evidence="5">Leaf</tissue>
    </source>
</reference>
<feature type="domain" description="RRM" evidence="4">
    <location>
        <begin position="31"/>
        <end position="109"/>
    </location>
</feature>
<dbReference type="InterPro" id="IPR052462">
    <property type="entry name" value="SLIRP/GR-RBP-like"/>
</dbReference>